<dbReference type="EMBL" id="RCCB01000010">
    <property type="protein sequence ID" value="RLJ35320.1"/>
    <property type="molecule type" value="Genomic_DNA"/>
</dbReference>
<accession>A0A497UWE6</accession>
<dbReference type="Proteomes" id="UP000233767">
    <property type="component" value="Unassembled WGS sequence"/>
</dbReference>
<protein>
    <submittedName>
        <fullName evidence="2">Uncharacterized protein</fullName>
    </submittedName>
</protein>
<evidence type="ECO:0000313" key="4">
    <source>
        <dbReference type="Proteomes" id="UP000275027"/>
    </source>
</evidence>
<reference evidence="1 3" key="1">
    <citation type="submission" date="2017-12" db="EMBL/GenBank/DDBJ databases">
        <title>Genomic Encyclopedia of Type Strains, Phase III (KMG-III): the genomes of soil and plant-associated and newly described type strains.</title>
        <authorList>
            <person name="Whitman W."/>
        </authorList>
    </citation>
    <scope>NUCLEOTIDE SEQUENCE [LARGE SCALE GENOMIC DNA]</scope>
    <source>
        <strain evidence="1 3">IP-10</strain>
    </source>
</reference>
<evidence type="ECO:0000313" key="2">
    <source>
        <dbReference type="EMBL" id="RLJ35320.1"/>
    </source>
</evidence>
<evidence type="ECO:0000313" key="1">
    <source>
        <dbReference type="EMBL" id="PKW29178.1"/>
    </source>
</evidence>
<dbReference type="EMBL" id="PJND01000007">
    <property type="protein sequence ID" value="PKW29178.1"/>
    <property type="molecule type" value="Genomic_DNA"/>
</dbReference>
<reference evidence="2 4" key="2">
    <citation type="submission" date="2018-10" db="EMBL/GenBank/DDBJ databases">
        <title>Genomic Encyclopedia of Archaeal and Bacterial Type Strains, Phase II (KMG-II): from individual species to whole genera.</title>
        <authorList>
            <person name="Goeker M."/>
        </authorList>
    </citation>
    <scope>NUCLEOTIDE SEQUENCE [LARGE SCALE GENOMIC DNA]</scope>
    <source>
        <strain evidence="2 4">DSM 21886</strain>
    </source>
</reference>
<dbReference type="RefSeq" id="WP_101471168.1">
    <property type="nucleotide sequence ID" value="NZ_PJND01000007.1"/>
</dbReference>
<comment type="caution">
    <text evidence="2">The sequence shown here is derived from an EMBL/GenBank/DDBJ whole genome shotgun (WGS) entry which is preliminary data.</text>
</comment>
<proteinExistence type="predicted"/>
<keyword evidence="3" id="KW-1185">Reference proteome</keyword>
<evidence type="ECO:0000313" key="3">
    <source>
        <dbReference type="Proteomes" id="UP000233767"/>
    </source>
</evidence>
<name>A0A497UWE6_9FLAO</name>
<organism evidence="2 4">
    <name type="scientific">Flavobacterium lindanitolerans</name>
    <dbReference type="NCBI Taxonomy" id="428988"/>
    <lineage>
        <taxon>Bacteria</taxon>
        <taxon>Pseudomonadati</taxon>
        <taxon>Bacteroidota</taxon>
        <taxon>Flavobacteriia</taxon>
        <taxon>Flavobacteriales</taxon>
        <taxon>Flavobacteriaceae</taxon>
        <taxon>Flavobacterium</taxon>
    </lineage>
</organism>
<dbReference type="AlphaFoldDB" id="A0A497UWE6"/>
<gene>
    <name evidence="1" type="ORF">B0G92_0808</name>
    <name evidence="2" type="ORF">CLV50_0698</name>
</gene>
<sequence length="155" mass="18691">MEFTIKGEFYSGLNVYKNNELLLYSKFNHRWFRGDLISVFDKDDNLLIEVSESGMWDDKYLIRYQNKDLLATILFLSRNEIMFSGNIKFKLSQTWIILLNPFAKIYYEEKEIARVNLKRFMTIRQFSLQLKDENFIYIDNLLIYFLLNQTSNNFG</sequence>
<dbReference type="Proteomes" id="UP000275027">
    <property type="component" value="Unassembled WGS sequence"/>
</dbReference>